<dbReference type="PANTHER" id="PTHR43727">
    <property type="entry name" value="DIAMINOPIMELATE DECARBOXYLASE"/>
    <property type="match status" value="1"/>
</dbReference>
<gene>
    <name evidence="16" type="ORF">OSTQU699_LOCUS8219</name>
</gene>
<evidence type="ECO:0000256" key="7">
    <source>
        <dbReference type="ARBA" id="ARBA00050464"/>
    </source>
</evidence>
<evidence type="ECO:0000256" key="13">
    <source>
        <dbReference type="SAM" id="MobiDB-lite"/>
    </source>
</evidence>
<dbReference type="HAMAP" id="MF_02120">
    <property type="entry name" value="LysA"/>
    <property type="match status" value="1"/>
</dbReference>
<dbReference type="PROSITE" id="PS00879">
    <property type="entry name" value="ODR_DC_2_2"/>
    <property type="match status" value="1"/>
</dbReference>
<dbReference type="PRINTS" id="PR01179">
    <property type="entry name" value="ODADCRBXLASE"/>
</dbReference>
<evidence type="ECO:0000259" key="15">
    <source>
        <dbReference type="Pfam" id="PF02784"/>
    </source>
</evidence>
<keyword evidence="3" id="KW-0210">Decarboxylase</keyword>
<dbReference type="EC" id="4.1.1.20" evidence="11"/>
<name>A0A8S1J5B6_9CHLO</name>
<feature type="active site" description="Proton donor" evidence="12">
    <location>
        <position position="415"/>
    </location>
</feature>
<dbReference type="PROSITE" id="PS00878">
    <property type="entry name" value="ODR_DC_2_1"/>
    <property type="match status" value="1"/>
</dbReference>
<feature type="domain" description="Orn/DAP/Arg decarboxylase 2 C-terminal" evidence="14">
    <location>
        <begin position="105"/>
        <end position="442"/>
    </location>
</feature>
<dbReference type="Gene3D" id="2.40.37.10">
    <property type="entry name" value="Lyase, Ornithine Decarboxylase, Chain A, domain 1"/>
    <property type="match status" value="1"/>
</dbReference>
<dbReference type="GO" id="GO:0009089">
    <property type="term" value="P:lysine biosynthetic process via diaminopimelate"/>
    <property type="evidence" value="ECO:0007669"/>
    <property type="project" value="InterPro"/>
</dbReference>
<dbReference type="InterPro" id="IPR029066">
    <property type="entry name" value="PLP-binding_barrel"/>
</dbReference>
<dbReference type="Gene3D" id="3.20.20.10">
    <property type="entry name" value="Alanine racemase"/>
    <property type="match status" value="1"/>
</dbReference>
<evidence type="ECO:0000256" key="8">
    <source>
        <dbReference type="ARBA" id="ARBA00053571"/>
    </source>
</evidence>
<evidence type="ECO:0000256" key="3">
    <source>
        <dbReference type="ARBA" id="ARBA00022793"/>
    </source>
</evidence>
<keyword evidence="4 12" id="KW-0663">Pyridoxal phosphate</keyword>
<dbReference type="CDD" id="cd06828">
    <property type="entry name" value="PLPDE_III_DapDC"/>
    <property type="match status" value="1"/>
</dbReference>
<dbReference type="InterPro" id="IPR009006">
    <property type="entry name" value="Ala_racemase/Decarboxylase_C"/>
</dbReference>
<dbReference type="FunFam" id="2.40.37.10:FF:000003">
    <property type="entry name" value="Diaminopimelate decarboxylase"/>
    <property type="match status" value="1"/>
</dbReference>
<evidence type="ECO:0000256" key="2">
    <source>
        <dbReference type="ARBA" id="ARBA00022605"/>
    </source>
</evidence>
<comment type="cofactor">
    <cofactor evidence="1 12">
        <name>pyridoxal 5'-phosphate</name>
        <dbReference type="ChEBI" id="CHEBI:597326"/>
    </cofactor>
</comment>
<dbReference type="InterPro" id="IPR022644">
    <property type="entry name" value="De-COase2_N"/>
</dbReference>
<dbReference type="InterPro" id="IPR022643">
    <property type="entry name" value="De-COase2_C"/>
</dbReference>
<proteinExistence type="inferred from homology"/>
<evidence type="ECO:0000256" key="10">
    <source>
        <dbReference type="ARBA" id="ARBA00060983"/>
    </source>
</evidence>
<dbReference type="InterPro" id="IPR002986">
    <property type="entry name" value="DAP_deCOOHase_LysA"/>
</dbReference>
<evidence type="ECO:0000313" key="17">
    <source>
        <dbReference type="Proteomes" id="UP000708148"/>
    </source>
</evidence>
<dbReference type="Proteomes" id="UP000708148">
    <property type="component" value="Unassembled WGS sequence"/>
</dbReference>
<dbReference type="InterPro" id="IPR000183">
    <property type="entry name" value="Orn/DAP/Arg_de-COase"/>
</dbReference>
<dbReference type="OrthoDB" id="5034579at2759"/>
<feature type="domain" description="Orn/DAP/Arg decarboxylase 2 N-terminal" evidence="15">
    <location>
        <begin position="107"/>
        <end position="353"/>
    </location>
</feature>
<reference evidence="16" key="1">
    <citation type="submission" date="2020-12" db="EMBL/GenBank/DDBJ databases">
        <authorList>
            <person name="Iha C."/>
        </authorList>
    </citation>
    <scope>NUCLEOTIDE SEQUENCE</scope>
</reference>
<evidence type="ECO:0000256" key="6">
    <source>
        <dbReference type="ARBA" id="ARBA00023239"/>
    </source>
</evidence>
<dbReference type="SUPFAM" id="SSF50621">
    <property type="entry name" value="Alanine racemase C-terminal domain-like"/>
    <property type="match status" value="1"/>
</dbReference>
<dbReference type="NCBIfam" id="TIGR01048">
    <property type="entry name" value="lysA"/>
    <property type="match status" value="1"/>
</dbReference>
<evidence type="ECO:0000256" key="5">
    <source>
        <dbReference type="ARBA" id="ARBA00023154"/>
    </source>
</evidence>
<evidence type="ECO:0000259" key="14">
    <source>
        <dbReference type="Pfam" id="PF00278"/>
    </source>
</evidence>
<evidence type="ECO:0000256" key="11">
    <source>
        <dbReference type="ARBA" id="ARBA00066427"/>
    </source>
</evidence>
<dbReference type="Pfam" id="PF00278">
    <property type="entry name" value="Orn_DAP_Arg_deC"/>
    <property type="match status" value="1"/>
</dbReference>
<dbReference type="AlphaFoldDB" id="A0A8S1J5B6"/>
<comment type="similarity">
    <text evidence="10">Belongs to the Orn/Lys/Arg decarboxylase class-II family. LysA subfamily.</text>
</comment>
<keyword evidence="2" id="KW-0028">Amino-acid biosynthesis</keyword>
<evidence type="ECO:0000256" key="9">
    <source>
        <dbReference type="ARBA" id="ARBA00060643"/>
    </source>
</evidence>
<accession>A0A8S1J5B6</accession>
<keyword evidence="5" id="KW-0457">Lysine biosynthesis</keyword>
<dbReference type="PANTHER" id="PTHR43727:SF2">
    <property type="entry name" value="GROUP IV DECARBOXYLASE"/>
    <property type="match status" value="1"/>
</dbReference>
<dbReference type="FunFam" id="3.20.20.10:FF:000003">
    <property type="entry name" value="Diaminopimelate decarboxylase"/>
    <property type="match status" value="1"/>
</dbReference>
<feature type="region of interest" description="Disordered" evidence="13">
    <location>
        <begin position="1"/>
        <end position="29"/>
    </location>
</feature>
<dbReference type="EMBL" id="CAJHUC010001981">
    <property type="protein sequence ID" value="CAD7702862.1"/>
    <property type="molecule type" value="Genomic_DNA"/>
</dbReference>
<evidence type="ECO:0000256" key="1">
    <source>
        <dbReference type="ARBA" id="ARBA00001933"/>
    </source>
</evidence>
<evidence type="ECO:0000256" key="4">
    <source>
        <dbReference type="ARBA" id="ARBA00022898"/>
    </source>
</evidence>
<keyword evidence="6" id="KW-0456">Lyase</keyword>
<dbReference type="GO" id="GO:0009507">
    <property type="term" value="C:chloroplast"/>
    <property type="evidence" value="ECO:0007669"/>
    <property type="project" value="TreeGrafter"/>
</dbReference>
<dbReference type="PRINTS" id="PR01181">
    <property type="entry name" value="DAPDCRBXLASE"/>
</dbReference>
<feature type="modified residue" description="N6-(pyridoxal phosphate)lysine" evidence="12">
    <location>
        <position position="132"/>
    </location>
</feature>
<dbReference type="InterPro" id="IPR022653">
    <property type="entry name" value="De-COase2_pyr-phos_BS"/>
</dbReference>
<comment type="function">
    <text evidence="8">Specifically catalyzes the decarboxylation of meso-diaminopimelate (meso-DAP) to L-lysine.</text>
</comment>
<dbReference type="InterPro" id="IPR022657">
    <property type="entry name" value="De-COase2_CS"/>
</dbReference>
<comment type="caution">
    <text evidence="16">The sequence shown here is derived from an EMBL/GenBank/DDBJ whole genome shotgun (WGS) entry which is preliminary data.</text>
</comment>
<protein>
    <recommendedName>
        <fullName evidence="11">diaminopimelate decarboxylase</fullName>
        <ecNumber evidence="11">4.1.1.20</ecNumber>
    </recommendedName>
</protein>
<sequence>MLLRFQSPLRAEGPPAGHRPSVQAANRLGQRRGAPRYLRQVLCHRVNPPAASASVSQGATVKDGMVKAGAGRGFYTGDDGYLYCDSLRVDDIRAQVKTSPFYLYSKDTIASNFAAYESALTGVESIIGYAVKANNNMFILRQLQAKGCGAVLVSGNELKLALLVGFEPEKIIFNGNGKLPEELAYAVRAGVLINVDSEFDYENIREAAAEVGQVAKVLLRINPDVDPQVHPYVSTGLANSKFGIRNSHLQWFLDRIKTESMVELVGLHSHLGSTITKVDIFRDAANIMCDFVERVRAEGFELKYLNIGGGLGIDYNHRGEVLPTPKDLIDTVRDLVARLGLVLVIEPGRSMVATSCALVNTVTGVKSNGNKNFIVIDGSMSTLIRPSLYDAYQHIQLTAPCTGKVENFDVVGPVCESADFLGKDRDLCTPDKGAGLVVLDAGAYCMTMASSYNLKMPPAEYWVDGDEVKLIRKAQTLDDVLAQFEGL</sequence>
<evidence type="ECO:0000313" key="16">
    <source>
        <dbReference type="EMBL" id="CAD7702862.1"/>
    </source>
</evidence>
<organism evidence="16 17">
    <name type="scientific">Ostreobium quekettii</name>
    <dbReference type="NCBI Taxonomy" id="121088"/>
    <lineage>
        <taxon>Eukaryota</taxon>
        <taxon>Viridiplantae</taxon>
        <taxon>Chlorophyta</taxon>
        <taxon>core chlorophytes</taxon>
        <taxon>Ulvophyceae</taxon>
        <taxon>TCBD clade</taxon>
        <taxon>Bryopsidales</taxon>
        <taxon>Ostreobineae</taxon>
        <taxon>Ostreobiaceae</taxon>
        <taxon>Ostreobium</taxon>
    </lineage>
</organism>
<comment type="pathway">
    <text evidence="9">Amino-acid biosynthesis; L-lysine biosynthesis via DAP pathway; L-lysine from DL-2,6-diaminopimelate: step 1/1.</text>
</comment>
<dbReference type="SUPFAM" id="SSF51419">
    <property type="entry name" value="PLP-binding barrel"/>
    <property type="match status" value="1"/>
</dbReference>
<evidence type="ECO:0000256" key="12">
    <source>
        <dbReference type="PIRSR" id="PIRSR600183-50"/>
    </source>
</evidence>
<keyword evidence="17" id="KW-1185">Reference proteome</keyword>
<comment type="catalytic activity">
    <reaction evidence="7">
        <text>meso-2,6-diaminopimelate + H(+) = L-lysine + CO2</text>
        <dbReference type="Rhea" id="RHEA:15101"/>
        <dbReference type="ChEBI" id="CHEBI:15378"/>
        <dbReference type="ChEBI" id="CHEBI:16526"/>
        <dbReference type="ChEBI" id="CHEBI:32551"/>
        <dbReference type="ChEBI" id="CHEBI:57791"/>
        <dbReference type="EC" id="4.1.1.20"/>
    </reaction>
</comment>
<dbReference type="Pfam" id="PF02784">
    <property type="entry name" value="Orn_Arg_deC_N"/>
    <property type="match status" value="1"/>
</dbReference>
<dbReference type="GO" id="GO:0008836">
    <property type="term" value="F:diaminopimelate decarboxylase activity"/>
    <property type="evidence" value="ECO:0007669"/>
    <property type="project" value="UniProtKB-EC"/>
</dbReference>